<comment type="catalytic activity">
    <reaction evidence="7">
        <text>adenosine + H2O + H(+) = inosine + NH4(+)</text>
        <dbReference type="Rhea" id="RHEA:24408"/>
        <dbReference type="ChEBI" id="CHEBI:15377"/>
        <dbReference type="ChEBI" id="CHEBI:15378"/>
        <dbReference type="ChEBI" id="CHEBI:16335"/>
        <dbReference type="ChEBI" id="CHEBI:17596"/>
        <dbReference type="ChEBI" id="CHEBI:28938"/>
        <dbReference type="EC" id="3.5.4.4"/>
    </reaction>
    <physiologicalReaction direction="left-to-right" evidence="7">
        <dbReference type="Rhea" id="RHEA:24409"/>
    </physiologicalReaction>
</comment>
<comment type="similarity">
    <text evidence="2 10">Belongs to the purine nucleoside phosphorylase YfiH/LACC1 family.</text>
</comment>
<dbReference type="NCBIfam" id="TIGR00726">
    <property type="entry name" value="peptidoglycan editing factor PgeF"/>
    <property type="match status" value="1"/>
</dbReference>
<evidence type="ECO:0000256" key="9">
    <source>
        <dbReference type="ARBA" id="ARBA00049893"/>
    </source>
</evidence>
<evidence type="ECO:0000256" key="4">
    <source>
        <dbReference type="ARBA" id="ARBA00022723"/>
    </source>
</evidence>
<dbReference type="EMBL" id="JAAGOH010000015">
    <property type="protein sequence ID" value="NDY92213.1"/>
    <property type="molecule type" value="Genomic_DNA"/>
</dbReference>
<protein>
    <recommendedName>
        <fullName evidence="10">Purine nucleoside phosphorylase</fullName>
    </recommendedName>
</protein>
<reference evidence="11 12" key="1">
    <citation type="submission" date="2020-02" db="EMBL/GenBank/DDBJ databases">
        <title>Ideonella bacterium strain TBM-1.</title>
        <authorList>
            <person name="Chen W.-M."/>
        </authorList>
    </citation>
    <scope>NUCLEOTIDE SEQUENCE [LARGE SCALE GENOMIC DNA]</scope>
    <source>
        <strain evidence="11 12">TBM-1</strain>
    </source>
</reference>
<evidence type="ECO:0000256" key="5">
    <source>
        <dbReference type="ARBA" id="ARBA00022801"/>
    </source>
</evidence>
<keyword evidence="12" id="KW-1185">Reference proteome</keyword>
<proteinExistence type="inferred from homology"/>
<dbReference type="CDD" id="cd16833">
    <property type="entry name" value="YfiH"/>
    <property type="match status" value="1"/>
</dbReference>
<evidence type="ECO:0000256" key="10">
    <source>
        <dbReference type="RuleBase" id="RU361274"/>
    </source>
</evidence>
<comment type="caution">
    <text evidence="11">The sequence shown here is derived from an EMBL/GenBank/DDBJ whole genome shotgun (WGS) entry which is preliminary data.</text>
</comment>
<comment type="catalytic activity">
    <reaction evidence="1">
        <text>inosine + phosphate = alpha-D-ribose 1-phosphate + hypoxanthine</text>
        <dbReference type="Rhea" id="RHEA:27646"/>
        <dbReference type="ChEBI" id="CHEBI:17368"/>
        <dbReference type="ChEBI" id="CHEBI:17596"/>
        <dbReference type="ChEBI" id="CHEBI:43474"/>
        <dbReference type="ChEBI" id="CHEBI:57720"/>
        <dbReference type="EC" id="2.4.2.1"/>
    </reaction>
    <physiologicalReaction direction="left-to-right" evidence="1">
        <dbReference type="Rhea" id="RHEA:27647"/>
    </physiologicalReaction>
</comment>
<dbReference type="GO" id="GO:0005507">
    <property type="term" value="F:copper ion binding"/>
    <property type="evidence" value="ECO:0007669"/>
    <property type="project" value="TreeGrafter"/>
</dbReference>
<evidence type="ECO:0000313" key="12">
    <source>
        <dbReference type="Proteomes" id="UP000484255"/>
    </source>
</evidence>
<evidence type="ECO:0000256" key="1">
    <source>
        <dbReference type="ARBA" id="ARBA00000553"/>
    </source>
</evidence>
<dbReference type="Gene3D" id="3.60.140.10">
    <property type="entry name" value="CNF1/YfiH-like putative cysteine hydrolases"/>
    <property type="match status" value="1"/>
</dbReference>
<evidence type="ECO:0000256" key="8">
    <source>
        <dbReference type="ARBA" id="ARBA00048968"/>
    </source>
</evidence>
<evidence type="ECO:0000256" key="3">
    <source>
        <dbReference type="ARBA" id="ARBA00022679"/>
    </source>
</evidence>
<keyword evidence="5" id="KW-0378">Hydrolase</keyword>
<organism evidence="11 12">
    <name type="scientific">Ideonella livida</name>
    <dbReference type="NCBI Taxonomy" id="2707176"/>
    <lineage>
        <taxon>Bacteria</taxon>
        <taxon>Pseudomonadati</taxon>
        <taxon>Pseudomonadota</taxon>
        <taxon>Betaproteobacteria</taxon>
        <taxon>Burkholderiales</taxon>
        <taxon>Sphaerotilaceae</taxon>
        <taxon>Ideonella</taxon>
    </lineage>
</organism>
<gene>
    <name evidence="11" type="primary">pgeF</name>
    <name evidence="11" type="ORF">G3A44_13565</name>
</gene>
<sequence length="268" mass="28165">MPSDHLPADGQACAHPDWLQPEGLPPGIGAVMSTRAGGVSQGPWAGLNLRPPELPGTGLDVAADVRRNQARFVSALQGARPVWLDQVHGREVVVVRRTEDVDAAQGQRADACVTDQPGVACLALVADCLPVLLWTADGRVVGAAHAGWRGLAGGVLEATVEALRQLAGHPGAEVQGWLGACIGPQAFEVGEDVREAFAAAPAACFAPGRQPGKWWADLPALARWRLAGVGVVGLGGGQWCTLSHPSRFFSFRRDRVTGRQAAAIWRRA</sequence>
<keyword evidence="4" id="KW-0479">Metal-binding</keyword>
<accession>A0A7C9PHM6</accession>
<keyword evidence="3" id="KW-0808">Transferase</keyword>
<dbReference type="Pfam" id="PF02578">
    <property type="entry name" value="Cu-oxidase_4"/>
    <property type="match status" value="1"/>
</dbReference>
<comment type="catalytic activity">
    <reaction evidence="9">
        <text>S-methyl-5'-thioadenosine + phosphate = 5-(methylsulfanyl)-alpha-D-ribose 1-phosphate + adenine</text>
        <dbReference type="Rhea" id="RHEA:11852"/>
        <dbReference type="ChEBI" id="CHEBI:16708"/>
        <dbReference type="ChEBI" id="CHEBI:17509"/>
        <dbReference type="ChEBI" id="CHEBI:43474"/>
        <dbReference type="ChEBI" id="CHEBI:58533"/>
        <dbReference type="EC" id="2.4.2.28"/>
    </reaction>
    <physiologicalReaction direction="left-to-right" evidence="9">
        <dbReference type="Rhea" id="RHEA:11853"/>
    </physiologicalReaction>
</comment>
<comment type="catalytic activity">
    <reaction evidence="8">
        <text>adenosine + phosphate = alpha-D-ribose 1-phosphate + adenine</text>
        <dbReference type="Rhea" id="RHEA:27642"/>
        <dbReference type="ChEBI" id="CHEBI:16335"/>
        <dbReference type="ChEBI" id="CHEBI:16708"/>
        <dbReference type="ChEBI" id="CHEBI:43474"/>
        <dbReference type="ChEBI" id="CHEBI:57720"/>
        <dbReference type="EC" id="2.4.2.1"/>
    </reaction>
    <physiologicalReaction direction="left-to-right" evidence="8">
        <dbReference type="Rhea" id="RHEA:27643"/>
    </physiologicalReaction>
</comment>
<dbReference type="Proteomes" id="UP000484255">
    <property type="component" value="Unassembled WGS sequence"/>
</dbReference>
<keyword evidence="6" id="KW-0862">Zinc</keyword>
<dbReference type="PANTHER" id="PTHR30616:SF2">
    <property type="entry name" value="PURINE NUCLEOSIDE PHOSPHORYLASE LACC1"/>
    <property type="match status" value="1"/>
</dbReference>
<dbReference type="GO" id="GO:0016787">
    <property type="term" value="F:hydrolase activity"/>
    <property type="evidence" value="ECO:0007669"/>
    <property type="project" value="UniProtKB-KW"/>
</dbReference>
<evidence type="ECO:0000313" key="11">
    <source>
        <dbReference type="EMBL" id="NDY92213.1"/>
    </source>
</evidence>
<evidence type="ECO:0000256" key="2">
    <source>
        <dbReference type="ARBA" id="ARBA00007353"/>
    </source>
</evidence>
<dbReference type="InterPro" id="IPR038371">
    <property type="entry name" value="Cu_polyphenol_OxRdtase_sf"/>
</dbReference>
<evidence type="ECO:0000256" key="7">
    <source>
        <dbReference type="ARBA" id="ARBA00047989"/>
    </source>
</evidence>
<dbReference type="InterPro" id="IPR011324">
    <property type="entry name" value="Cytotoxic_necrot_fac-like_cat"/>
</dbReference>
<dbReference type="RefSeq" id="WP_163458055.1">
    <property type="nucleotide sequence ID" value="NZ_JAAGOH010000015.1"/>
</dbReference>
<name>A0A7C9PHM6_9BURK</name>
<dbReference type="SUPFAM" id="SSF64438">
    <property type="entry name" value="CNF1/YfiH-like putative cysteine hydrolases"/>
    <property type="match status" value="1"/>
</dbReference>
<dbReference type="PANTHER" id="PTHR30616">
    <property type="entry name" value="UNCHARACTERIZED PROTEIN YFIH"/>
    <property type="match status" value="1"/>
</dbReference>
<dbReference type="AlphaFoldDB" id="A0A7C9PHM6"/>
<evidence type="ECO:0000256" key="6">
    <source>
        <dbReference type="ARBA" id="ARBA00022833"/>
    </source>
</evidence>
<dbReference type="InterPro" id="IPR003730">
    <property type="entry name" value="Cu_polyphenol_OxRdtase"/>
</dbReference>
<dbReference type="GO" id="GO:0017061">
    <property type="term" value="F:S-methyl-5-thioadenosine phosphorylase activity"/>
    <property type="evidence" value="ECO:0007669"/>
    <property type="project" value="UniProtKB-EC"/>
</dbReference>